<gene>
    <name evidence="14" type="ORF">J2S41_000064</name>
</gene>
<evidence type="ECO:0000256" key="5">
    <source>
        <dbReference type="ARBA" id="ARBA00022741"/>
    </source>
</evidence>
<comment type="catalytic activity">
    <reaction evidence="1">
        <text>ATP + protein L-histidine = ADP + protein N-phospho-L-histidine.</text>
        <dbReference type="EC" id="2.7.13.3"/>
    </reaction>
</comment>
<dbReference type="NCBIfam" id="TIGR00229">
    <property type="entry name" value="sensory_box"/>
    <property type="match status" value="2"/>
</dbReference>
<dbReference type="EMBL" id="JAVDYB010000001">
    <property type="protein sequence ID" value="MDR7273286.1"/>
    <property type="molecule type" value="Genomic_DNA"/>
</dbReference>
<dbReference type="SMART" id="SM00387">
    <property type="entry name" value="HATPase_c"/>
    <property type="match status" value="1"/>
</dbReference>
<evidence type="ECO:0000259" key="10">
    <source>
        <dbReference type="PROSITE" id="PS50109"/>
    </source>
</evidence>
<dbReference type="PROSITE" id="PS50109">
    <property type="entry name" value="HIS_KIN"/>
    <property type="match status" value="1"/>
</dbReference>
<dbReference type="Gene3D" id="3.40.50.2300">
    <property type="match status" value="1"/>
</dbReference>
<dbReference type="SMART" id="SM00448">
    <property type="entry name" value="REC"/>
    <property type="match status" value="1"/>
</dbReference>
<dbReference type="SUPFAM" id="SSF55785">
    <property type="entry name" value="PYP-like sensor domain (PAS domain)"/>
    <property type="match status" value="3"/>
</dbReference>
<dbReference type="InterPro" id="IPR036890">
    <property type="entry name" value="HATPase_C_sf"/>
</dbReference>
<feature type="modified residue" description="4-aspartylphosphate" evidence="9">
    <location>
        <position position="663"/>
    </location>
</feature>
<evidence type="ECO:0000256" key="1">
    <source>
        <dbReference type="ARBA" id="ARBA00000085"/>
    </source>
</evidence>
<dbReference type="Pfam" id="PF02518">
    <property type="entry name" value="HATPase_c"/>
    <property type="match status" value="1"/>
</dbReference>
<dbReference type="SMART" id="SM00086">
    <property type="entry name" value="PAC"/>
    <property type="match status" value="2"/>
</dbReference>
<dbReference type="Proteomes" id="UP001183643">
    <property type="component" value="Unassembled WGS sequence"/>
</dbReference>
<dbReference type="InterPro" id="IPR013767">
    <property type="entry name" value="PAS_fold"/>
</dbReference>
<organism evidence="14 15">
    <name type="scientific">Catenuloplanes atrovinosus</name>
    <dbReference type="NCBI Taxonomy" id="137266"/>
    <lineage>
        <taxon>Bacteria</taxon>
        <taxon>Bacillati</taxon>
        <taxon>Actinomycetota</taxon>
        <taxon>Actinomycetes</taxon>
        <taxon>Micromonosporales</taxon>
        <taxon>Micromonosporaceae</taxon>
        <taxon>Catenuloplanes</taxon>
    </lineage>
</organism>
<evidence type="ECO:0000313" key="15">
    <source>
        <dbReference type="Proteomes" id="UP001183643"/>
    </source>
</evidence>
<proteinExistence type="predicted"/>
<feature type="domain" description="Histidine kinase" evidence="10">
    <location>
        <begin position="365"/>
        <end position="588"/>
    </location>
</feature>
<dbReference type="InterPro" id="IPR001789">
    <property type="entry name" value="Sig_transdc_resp-reg_receiver"/>
</dbReference>
<evidence type="ECO:0000256" key="2">
    <source>
        <dbReference type="ARBA" id="ARBA00012438"/>
    </source>
</evidence>
<dbReference type="RefSeq" id="WP_310361489.1">
    <property type="nucleotide sequence ID" value="NZ_JAVDYB010000001.1"/>
</dbReference>
<keyword evidence="8" id="KW-0902">Two-component regulatory system</keyword>
<dbReference type="CDD" id="cd00130">
    <property type="entry name" value="PAS"/>
    <property type="match status" value="3"/>
</dbReference>
<name>A0AAE3YJ86_9ACTN</name>
<evidence type="ECO:0000313" key="14">
    <source>
        <dbReference type="EMBL" id="MDR7273286.1"/>
    </source>
</evidence>
<dbReference type="SUPFAM" id="SSF55874">
    <property type="entry name" value="ATPase domain of HSP90 chaperone/DNA topoisomerase II/histidine kinase"/>
    <property type="match status" value="1"/>
</dbReference>
<accession>A0AAE3YJ86</accession>
<evidence type="ECO:0000256" key="4">
    <source>
        <dbReference type="ARBA" id="ARBA00022679"/>
    </source>
</evidence>
<dbReference type="PROSITE" id="PS50110">
    <property type="entry name" value="RESPONSE_REGULATORY"/>
    <property type="match status" value="1"/>
</dbReference>
<dbReference type="GO" id="GO:0006355">
    <property type="term" value="P:regulation of DNA-templated transcription"/>
    <property type="evidence" value="ECO:0007669"/>
    <property type="project" value="InterPro"/>
</dbReference>
<dbReference type="Gene3D" id="3.30.565.10">
    <property type="entry name" value="Histidine kinase-like ATPase, C-terminal domain"/>
    <property type="match status" value="1"/>
</dbReference>
<dbReference type="InterPro" id="IPR005467">
    <property type="entry name" value="His_kinase_dom"/>
</dbReference>
<dbReference type="PANTHER" id="PTHR43065">
    <property type="entry name" value="SENSOR HISTIDINE KINASE"/>
    <property type="match status" value="1"/>
</dbReference>
<evidence type="ECO:0000259" key="13">
    <source>
        <dbReference type="PROSITE" id="PS50113"/>
    </source>
</evidence>
<sequence length="732" mass="78244">MGGTTDPDGDEAVLSLSLDGRITDAGDGARTLLGYHPHELFGRPVEDVIPEPGGLLSGPGHDLSAAIGNDSSRFELSCRCADGTVFPAVVTVWRSMEEHGLTITAAIRRLSAEDQLAGAINLVGALVRSSHDAIIAADRDGMVTIWNPAAERLYGYTAAEMLGRPRSVLFPPDGQELEEERFRRTISGSHVEMFSAVRRHKDGRLLTVAATISPIADARGHIIGAAGFSRDIGETNRAQSMFRGLLNALPIGIIGIGEDGLIRFVNPETERLFGYGAEEVLGLPVERLIPRSGAEEQDLHGVRKDGSRFPAEVSLSPIDVGSETLISATVVDTTDRIAAEAERTRLEQELNAALRLESVGQLAGGVAHHFNNLLAIIDSHAGFVAEELSGPVTGASVREALTDIAQIRKTVDRASEYARQLLAFGRREVARPVRHDISRTVADVYALLAHSIGDDITITTNAHKDLPPVVVDPGQLEQTLVNLALNARDAMPHGGRLSITAEPCTKSVPGARPSRQVKIRVTDTGTGMPPEVLERAFEPFYTTKDPVSFAGMGLAVAHGMVTAAGGEINIASDPGRGTTVVIMLPADDVLEPRRGTGDPVAGAGAERDGRRTILVVDDEPDLREVVRRMLGKSGYDVLIAADGHEALDRARAHDGSIDLLITDIMMPEMSGTELAEKLREFRDGLPVLFMSGYAAPVLTEKGSLDPGTVLLQKPFRKQELITAVENVLSVPV</sequence>
<dbReference type="Gene3D" id="3.30.450.20">
    <property type="entry name" value="PAS domain"/>
    <property type="match status" value="3"/>
</dbReference>
<dbReference type="InterPro" id="IPR000014">
    <property type="entry name" value="PAS"/>
</dbReference>
<dbReference type="Pfam" id="PF00072">
    <property type="entry name" value="Response_reg"/>
    <property type="match status" value="1"/>
</dbReference>
<evidence type="ECO:0000259" key="12">
    <source>
        <dbReference type="PROSITE" id="PS50112"/>
    </source>
</evidence>
<dbReference type="PRINTS" id="PR00344">
    <property type="entry name" value="BCTRLSENSOR"/>
</dbReference>
<dbReference type="InterPro" id="IPR004358">
    <property type="entry name" value="Sig_transdc_His_kin-like_C"/>
</dbReference>
<dbReference type="InterPro" id="IPR000700">
    <property type="entry name" value="PAS-assoc_C"/>
</dbReference>
<dbReference type="EC" id="2.7.13.3" evidence="2"/>
<dbReference type="InterPro" id="IPR035965">
    <property type="entry name" value="PAS-like_dom_sf"/>
</dbReference>
<dbReference type="PROSITE" id="PS50113">
    <property type="entry name" value="PAC"/>
    <property type="match status" value="1"/>
</dbReference>
<keyword evidence="5" id="KW-0547">Nucleotide-binding</keyword>
<dbReference type="InterPro" id="IPR011006">
    <property type="entry name" value="CheY-like_superfamily"/>
</dbReference>
<dbReference type="Pfam" id="PF13426">
    <property type="entry name" value="PAS_9"/>
    <property type="match status" value="2"/>
</dbReference>
<evidence type="ECO:0000256" key="9">
    <source>
        <dbReference type="PROSITE-ProRule" id="PRU00169"/>
    </source>
</evidence>
<dbReference type="SUPFAM" id="SSF52172">
    <property type="entry name" value="CheY-like"/>
    <property type="match status" value="1"/>
</dbReference>
<comment type="caution">
    <text evidence="14">The sequence shown here is derived from an EMBL/GenBank/DDBJ whole genome shotgun (WGS) entry which is preliminary data.</text>
</comment>
<keyword evidence="7" id="KW-0067">ATP-binding</keyword>
<dbReference type="AlphaFoldDB" id="A0AAE3YJ86"/>
<keyword evidence="15" id="KW-1185">Reference proteome</keyword>
<reference evidence="14" key="1">
    <citation type="submission" date="2023-07" db="EMBL/GenBank/DDBJ databases">
        <title>Sequencing the genomes of 1000 actinobacteria strains.</title>
        <authorList>
            <person name="Klenk H.-P."/>
        </authorList>
    </citation>
    <scope>NUCLEOTIDE SEQUENCE</scope>
    <source>
        <strain evidence="14">DSM 44707</strain>
    </source>
</reference>
<dbReference type="Gene3D" id="1.10.287.130">
    <property type="match status" value="1"/>
</dbReference>
<keyword evidence="3 9" id="KW-0597">Phosphoprotein</keyword>
<evidence type="ECO:0000256" key="6">
    <source>
        <dbReference type="ARBA" id="ARBA00022777"/>
    </source>
</evidence>
<dbReference type="InterPro" id="IPR003594">
    <property type="entry name" value="HATPase_dom"/>
</dbReference>
<dbReference type="InterPro" id="IPR001610">
    <property type="entry name" value="PAC"/>
</dbReference>
<protein>
    <recommendedName>
        <fullName evidence="2">histidine kinase</fullName>
        <ecNumber evidence="2">2.7.13.3</ecNumber>
    </recommendedName>
</protein>
<dbReference type="GO" id="GO:0005524">
    <property type="term" value="F:ATP binding"/>
    <property type="evidence" value="ECO:0007669"/>
    <property type="project" value="UniProtKB-KW"/>
</dbReference>
<feature type="domain" description="PAS" evidence="12">
    <location>
        <begin position="13"/>
        <end position="51"/>
    </location>
</feature>
<evidence type="ECO:0000256" key="7">
    <source>
        <dbReference type="ARBA" id="ARBA00022840"/>
    </source>
</evidence>
<feature type="domain" description="PAC" evidence="13">
    <location>
        <begin position="190"/>
        <end position="244"/>
    </location>
</feature>
<evidence type="ECO:0000256" key="3">
    <source>
        <dbReference type="ARBA" id="ARBA00022553"/>
    </source>
</evidence>
<dbReference type="PANTHER" id="PTHR43065:SF42">
    <property type="entry name" value="TWO-COMPONENT SENSOR PPRA"/>
    <property type="match status" value="1"/>
</dbReference>
<feature type="domain" description="PAS" evidence="12">
    <location>
        <begin position="119"/>
        <end position="189"/>
    </location>
</feature>
<feature type="domain" description="Response regulatory" evidence="11">
    <location>
        <begin position="612"/>
        <end position="728"/>
    </location>
</feature>
<dbReference type="PROSITE" id="PS50112">
    <property type="entry name" value="PAS"/>
    <property type="match status" value="3"/>
</dbReference>
<dbReference type="SMART" id="SM00091">
    <property type="entry name" value="PAS"/>
    <property type="match status" value="3"/>
</dbReference>
<dbReference type="Pfam" id="PF00989">
    <property type="entry name" value="PAS"/>
    <property type="match status" value="1"/>
</dbReference>
<keyword evidence="4" id="KW-0808">Transferase</keyword>
<dbReference type="GO" id="GO:0000160">
    <property type="term" value="P:phosphorelay signal transduction system"/>
    <property type="evidence" value="ECO:0007669"/>
    <property type="project" value="UniProtKB-KW"/>
</dbReference>
<keyword evidence="6" id="KW-0418">Kinase</keyword>
<feature type="domain" description="PAS" evidence="12">
    <location>
        <begin position="238"/>
        <end position="282"/>
    </location>
</feature>
<evidence type="ECO:0000259" key="11">
    <source>
        <dbReference type="PROSITE" id="PS50110"/>
    </source>
</evidence>
<dbReference type="GO" id="GO:0004673">
    <property type="term" value="F:protein histidine kinase activity"/>
    <property type="evidence" value="ECO:0007669"/>
    <property type="project" value="UniProtKB-EC"/>
</dbReference>
<evidence type="ECO:0000256" key="8">
    <source>
        <dbReference type="ARBA" id="ARBA00023012"/>
    </source>
</evidence>